<reference evidence="2 3" key="1">
    <citation type="submission" date="2016-04" db="EMBL/GenBank/DDBJ databases">
        <title>A degradative enzymes factory behind the ericoid mycorrhizal symbiosis.</title>
        <authorList>
            <consortium name="DOE Joint Genome Institute"/>
            <person name="Martino E."/>
            <person name="Morin E."/>
            <person name="Grelet G."/>
            <person name="Kuo A."/>
            <person name="Kohler A."/>
            <person name="Daghino S."/>
            <person name="Barry K."/>
            <person name="Choi C."/>
            <person name="Cichocki N."/>
            <person name="Clum A."/>
            <person name="Copeland A."/>
            <person name="Hainaut M."/>
            <person name="Haridas S."/>
            <person name="Labutti K."/>
            <person name="Lindquist E."/>
            <person name="Lipzen A."/>
            <person name="Khouja H.-R."/>
            <person name="Murat C."/>
            <person name="Ohm R."/>
            <person name="Olson A."/>
            <person name="Spatafora J."/>
            <person name="Veneault-Fourrey C."/>
            <person name="Henrissat B."/>
            <person name="Grigoriev I."/>
            <person name="Martin F."/>
            <person name="Perotto S."/>
        </authorList>
    </citation>
    <scope>NUCLEOTIDE SEQUENCE [LARGE SCALE GENOMIC DNA]</scope>
    <source>
        <strain evidence="2 3">F</strain>
    </source>
</reference>
<feature type="region of interest" description="Disordered" evidence="1">
    <location>
        <begin position="250"/>
        <end position="269"/>
    </location>
</feature>
<evidence type="ECO:0000256" key="1">
    <source>
        <dbReference type="SAM" id="MobiDB-lite"/>
    </source>
</evidence>
<accession>A0A2J6S0A1</accession>
<dbReference type="AlphaFoldDB" id="A0A2J6S0A1"/>
<keyword evidence="3" id="KW-1185">Reference proteome</keyword>
<gene>
    <name evidence="2" type="ORF">L207DRAFT_630566</name>
</gene>
<protein>
    <submittedName>
        <fullName evidence="2">Uncharacterized protein</fullName>
    </submittedName>
</protein>
<dbReference type="EMBL" id="KZ613941">
    <property type="protein sequence ID" value="PMD44196.1"/>
    <property type="molecule type" value="Genomic_DNA"/>
</dbReference>
<feature type="compositionally biased region" description="Polar residues" evidence="1">
    <location>
        <begin position="180"/>
        <end position="192"/>
    </location>
</feature>
<feature type="region of interest" description="Disordered" evidence="1">
    <location>
        <begin position="109"/>
        <end position="140"/>
    </location>
</feature>
<dbReference type="OrthoDB" id="10507424at2759"/>
<sequence>MIYHSVTPCRRYGKCRGEPFLRRRGTDEPVDQTPRRYYETDDQYLEGQCMSAAAWEKWKRENPDGARRGRSPWFELVDRELLDINSLIQSEANEDFRLGLQRLRSRVSVSERAGSNIKASARANRPRNKNGLESSSRRDEGKQKLFKLCENVAAPQTAAVTRGLPPSYHSHSPVLEARSQDQQHSSTDNVGTETQVALDLLRNISPPSNMTGILDANTQQRQRSRLHLERENTPSRSPIGVRNFAIEATNGESVGSPRRPRQQRIAAPAAASPKTALYIGGGGTKAPTYISPSKFFAEHGEEHGVERPPAYATVAPSIPAAAQFIPRNKMDEDAYDMQMEGRRDQFGARQTQVPPSIPEAQNGEHYNTGLNCRSAGESIIRYTPPDSIGVIS</sequence>
<feature type="region of interest" description="Disordered" evidence="1">
    <location>
        <begin position="160"/>
        <end position="192"/>
    </location>
</feature>
<name>A0A2J6S0A1_HYAVF</name>
<dbReference type="Proteomes" id="UP000235786">
    <property type="component" value="Unassembled WGS sequence"/>
</dbReference>
<proteinExistence type="predicted"/>
<organism evidence="2 3">
    <name type="scientific">Hyaloscypha variabilis (strain UAMH 11265 / GT02V1 / F)</name>
    <name type="common">Meliniomyces variabilis</name>
    <dbReference type="NCBI Taxonomy" id="1149755"/>
    <lineage>
        <taxon>Eukaryota</taxon>
        <taxon>Fungi</taxon>
        <taxon>Dikarya</taxon>
        <taxon>Ascomycota</taxon>
        <taxon>Pezizomycotina</taxon>
        <taxon>Leotiomycetes</taxon>
        <taxon>Helotiales</taxon>
        <taxon>Hyaloscyphaceae</taxon>
        <taxon>Hyaloscypha</taxon>
        <taxon>Hyaloscypha variabilis</taxon>
    </lineage>
</organism>
<evidence type="ECO:0000313" key="2">
    <source>
        <dbReference type="EMBL" id="PMD44196.1"/>
    </source>
</evidence>
<evidence type="ECO:0000313" key="3">
    <source>
        <dbReference type="Proteomes" id="UP000235786"/>
    </source>
</evidence>